<name>A0A9P5RW55_9FUNG</name>
<dbReference type="AlphaFoldDB" id="A0A9P5RW55"/>
<gene>
    <name evidence="1" type="ORF">BG015_008985</name>
</gene>
<dbReference type="EMBL" id="JAAAUQ010000558">
    <property type="protein sequence ID" value="KAF9149220.1"/>
    <property type="molecule type" value="Genomic_DNA"/>
</dbReference>
<organism evidence="1 2">
    <name type="scientific">Linnemannia schmuckeri</name>
    <dbReference type="NCBI Taxonomy" id="64567"/>
    <lineage>
        <taxon>Eukaryota</taxon>
        <taxon>Fungi</taxon>
        <taxon>Fungi incertae sedis</taxon>
        <taxon>Mucoromycota</taxon>
        <taxon>Mortierellomycotina</taxon>
        <taxon>Mortierellomycetes</taxon>
        <taxon>Mortierellales</taxon>
        <taxon>Mortierellaceae</taxon>
        <taxon>Linnemannia</taxon>
    </lineage>
</organism>
<evidence type="ECO:0000313" key="2">
    <source>
        <dbReference type="Proteomes" id="UP000748756"/>
    </source>
</evidence>
<dbReference type="Proteomes" id="UP000748756">
    <property type="component" value="Unassembled WGS sequence"/>
</dbReference>
<reference evidence="1" key="1">
    <citation type="journal article" date="2020" name="Fungal Divers.">
        <title>Resolving the Mortierellaceae phylogeny through synthesis of multi-gene phylogenetics and phylogenomics.</title>
        <authorList>
            <person name="Vandepol N."/>
            <person name="Liber J."/>
            <person name="Desiro A."/>
            <person name="Na H."/>
            <person name="Kennedy M."/>
            <person name="Barry K."/>
            <person name="Grigoriev I.V."/>
            <person name="Miller A.N."/>
            <person name="O'Donnell K."/>
            <person name="Stajich J.E."/>
            <person name="Bonito G."/>
        </authorList>
    </citation>
    <scope>NUCLEOTIDE SEQUENCE</scope>
    <source>
        <strain evidence="1">NRRL 6426</strain>
    </source>
</reference>
<protein>
    <submittedName>
        <fullName evidence="1">Uncharacterized protein</fullName>
    </submittedName>
</protein>
<comment type="caution">
    <text evidence="1">The sequence shown here is derived from an EMBL/GenBank/DDBJ whole genome shotgun (WGS) entry which is preliminary data.</text>
</comment>
<proteinExistence type="predicted"/>
<accession>A0A9P5RW55</accession>
<sequence>MVMNAVPEKPLQGYCCYRHRLLDPKAMIAALTQYSRIFRRIELTHCSYIQNRVIQAILTSCIALEISMIGSLSYLDMLNLKAEERFSRYNRSWELLPADTYLPGLLALGDPDKGQLGYISKLSELTKLREVRRSFVWTHKDA</sequence>
<keyword evidence="2" id="KW-1185">Reference proteome</keyword>
<evidence type="ECO:0000313" key="1">
    <source>
        <dbReference type="EMBL" id="KAF9149220.1"/>
    </source>
</evidence>
<dbReference type="OrthoDB" id="2386604at2759"/>